<gene>
    <name evidence="8" type="ORF">CVIRNUC_003879</name>
</gene>
<comment type="similarity">
    <text evidence="2 6">Belongs to the CDC50/LEM3 family.</text>
</comment>
<evidence type="ECO:0000256" key="5">
    <source>
        <dbReference type="ARBA" id="ARBA00023136"/>
    </source>
</evidence>
<evidence type="ECO:0000256" key="3">
    <source>
        <dbReference type="ARBA" id="ARBA00022692"/>
    </source>
</evidence>
<evidence type="ECO:0000256" key="2">
    <source>
        <dbReference type="ARBA" id="ARBA00009457"/>
    </source>
</evidence>
<keyword evidence="3 7" id="KW-0812">Transmembrane</keyword>
<dbReference type="EMBL" id="CAUYUE010000005">
    <property type="protein sequence ID" value="CAK0771626.1"/>
    <property type="molecule type" value="Genomic_DNA"/>
</dbReference>
<evidence type="ECO:0000256" key="1">
    <source>
        <dbReference type="ARBA" id="ARBA00004141"/>
    </source>
</evidence>
<organism evidence="8 9">
    <name type="scientific">Coccomyxa viridis</name>
    <dbReference type="NCBI Taxonomy" id="1274662"/>
    <lineage>
        <taxon>Eukaryota</taxon>
        <taxon>Viridiplantae</taxon>
        <taxon>Chlorophyta</taxon>
        <taxon>core chlorophytes</taxon>
        <taxon>Trebouxiophyceae</taxon>
        <taxon>Trebouxiophyceae incertae sedis</taxon>
        <taxon>Coccomyxaceae</taxon>
        <taxon>Coccomyxa</taxon>
    </lineage>
</organism>
<reference evidence="8 9" key="1">
    <citation type="submission" date="2023-10" db="EMBL/GenBank/DDBJ databases">
        <authorList>
            <person name="Maclean D."/>
            <person name="Macfadyen A."/>
        </authorList>
    </citation>
    <scope>NUCLEOTIDE SEQUENCE [LARGE SCALE GENOMIC DNA]</scope>
</reference>
<dbReference type="PIRSF" id="PIRSF015840">
    <property type="entry name" value="DUF284_TM_euk"/>
    <property type="match status" value="1"/>
</dbReference>
<dbReference type="GO" id="GO:0005794">
    <property type="term" value="C:Golgi apparatus"/>
    <property type="evidence" value="ECO:0007669"/>
    <property type="project" value="TreeGrafter"/>
</dbReference>
<keyword evidence="9" id="KW-1185">Reference proteome</keyword>
<evidence type="ECO:0000313" key="8">
    <source>
        <dbReference type="EMBL" id="CAK0771626.1"/>
    </source>
</evidence>
<dbReference type="PANTHER" id="PTHR10926">
    <property type="entry name" value="CELL CYCLE CONTROL PROTEIN 50"/>
    <property type="match status" value="1"/>
</dbReference>
<dbReference type="Pfam" id="PF03381">
    <property type="entry name" value="CDC50"/>
    <property type="match status" value="1"/>
</dbReference>
<feature type="transmembrane region" description="Helical" evidence="7">
    <location>
        <begin position="284"/>
        <end position="309"/>
    </location>
</feature>
<evidence type="ECO:0000256" key="6">
    <source>
        <dbReference type="PIRNR" id="PIRNR015840"/>
    </source>
</evidence>
<evidence type="ECO:0000256" key="7">
    <source>
        <dbReference type="SAM" id="Phobius"/>
    </source>
</evidence>
<keyword evidence="5 6" id="KW-0472">Membrane</keyword>
<evidence type="ECO:0000256" key="4">
    <source>
        <dbReference type="ARBA" id="ARBA00022989"/>
    </source>
</evidence>
<keyword evidence="4 7" id="KW-1133">Transmembrane helix</keyword>
<comment type="caution">
    <text evidence="8">The sequence shown here is derived from an EMBL/GenBank/DDBJ whole genome shotgun (WGS) entry which is preliminary data.</text>
</comment>
<accession>A0AAV1HZU4</accession>
<name>A0AAV1HZU4_9CHLO</name>
<dbReference type="PANTHER" id="PTHR10926:SF0">
    <property type="entry name" value="CDC50, ISOFORM A"/>
    <property type="match status" value="1"/>
</dbReference>
<dbReference type="GO" id="GO:0005886">
    <property type="term" value="C:plasma membrane"/>
    <property type="evidence" value="ECO:0007669"/>
    <property type="project" value="TreeGrafter"/>
</dbReference>
<dbReference type="InterPro" id="IPR005045">
    <property type="entry name" value="CDC50/LEM3_fam"/>
</dbReference>
<sequence length="326" mass="35559">MSGSPDTRITQQELPAWKPRFAPLSVVCIFLGVGAAFVPLGYACLRASRSVVEASRRYDDICVPGDTVEDREAFLYQQDGAGTICNVTLTAPRRMAAPVFVYYELDNFYQNHRRYLNSKSDAQLRGASASVASLHTSCDPETLLNGSSNAVIDPCGLVAWSYFNDTFVPILDGAALSVDNSHIAWPSDINYKFANAAPTNFNTDPPLRGGGTLNGTLKDEHFVVWMRAAALRNFRKLWGRIDQDIPAGANVTVQIQNRYNTYAFDGQKKVVLSTASWLGGANPFIGLAFLVVGGGSVTFGLSFALLAMCSQYKIGDSSRLSWNKNK</sequence>
<protein>
    <recommendedName>
        <fullName evidence="6">ALA-interacting subunit</fullName>
    </recommendedName>
</protein>
<evidence type="ECO:0000313" key="9">
    <source>
        <dbReference type="Proteomes" id="UP001314263"/>
    </source>
</evidence>
<comment type="subcellular location">
    <subcellularLocation>
        <location evidence="1">Membrane</location>
        <topology evidence="1">Multi-pass membrane protein</topology>
    </subcellularLocation>
</comment>
<dbReference type="AlphaFoldDB" id="A0AAV1HZU4"/>
<dbReference type="Proteomes" id="UP001314263">
    <property type="component" value="Unassembled WGS sequence"/>
</dbReference>
<feature type="transmembrane region" description="Helical" evidence="7">
    <location>
        <begin position="21"/>
        <end position="42"/>
    </location>
</feature>
<proteinExistence type="inferred from homology"/>
<dbReference type="GO" id="GO:0005783">
    <property type="term" value="C:endoplasmic reticulum"/>
    <property type="evidence" value="ECO:0007669"/>
    <property type="project" value="TreeGrafter"/>
</dbReference>